<keyword evidence="6" id="KW-0325">Glycoprotein</keyword>
<reference evidence="8 10" key="1">
    <citation type="submission" date="2018-06" db="EMBL/GenBank/DDBJ databases">
        <authorList>
            <consortium name="Pathogen Informatics"/>
            <person name="Doyle S."/>
        </authorList>
    </citation>
    <scope>NUCLEOTIDE SEQUENCE [LARGE SCALE GENOMIC DNA]</scope>
    <source>
        <strain evidence="8 10">NCTC11343</strain>
    </source>
</reference>
<proteinExistence type="predicted"/>
<evidence type="ECO:0000256" key="1">
    <source>
        <dbReference type="ARBA" id="ARBA00022722"/>
    </source>
</evidence>
<dbReference type="CDD" id="cd11010">
    <property type="entry name" value="S1-P1_nuclease"/>
    <property type="match status" value="1"/>
</dbReference>
<dbReference type="GeneID" id="97180549"/>
<dbReference type="GO" id="GO:0006308">
    <property type="term" value="P:DNA catabolic process"/>
    <property type="evidence" value="ECO:0007669"/>
    <property type="project" value="InterPro"/>
</dbReference>
<dbReference type="EMBL" id="UAUU01000011">
    <property type="protein sequence ID" value="SPZ95187.1"/>
    <property type="molecule type" value="Genomic_DNA"/>
</dbReference>
<dbReference type="Proteomes" id="UP000251241">
    <property type="component" value="Unassembled WGS sequence"/>
</dbReference>
<dbReference type="InterPro" id="IPR008947">
    <property type="entry name" value="PLipase_C/P1_nuclease_dom_sf"/>
</dbReference>
<dbReference type="RefSeq" id="WP_070568908.1">
    <property type="nucleotide sequence ID" value="NZ_CP068086.1"/>
</dbReference>
<keyword evidence="1" id="KW-0540">Nuclease</keyword>
<evidence type="ECO:0000256" key="4">
    <source>
        <dbReference type="ARBA" id="ARBA00022801"/>
    </source>
</evidence>
<feature type="signal peptide" evidence="7">
    <location>
        <begin position="1"/>
        <end position="22"/>
    </location>
</feature>
<evidence type="ECO:0000256" key="3">
    <source>
        <dbReference type="ARBA" id="ARBA00022759"/>
    </source>
</evidence>
<keyword evidence="2" id="KW-0479">Metal-binding</keyword>
<keyword evidence="3" id="KW-0255">Endonuclease</keyword>
<organism evidence="8 10">
    <name type="scientific">Sphingobacterium multivorum</name>
    <dbReference type="NCBI Taxonomy" id="28454"/>
    <lineage>
        <taxon>Bacteria</taxon>
        <taxon>Pseudomonadati</taxon>
        <taxon>Bacteroidota</taxon>
        <taxon>Sphingobacteriia</taxon>
        <taxon>Sphingobacteriales</taxon>
        <taxon>Sphingobacteriaceae</taxon>
        <taxon>Sphingobacterium</taxon>
    </lineage>
</organism>
<name>A0A2X2JLR6_SPHMU</name>
<dbReference type="Pfam" id="PF02265">
    <property type="entry name" value="S1-P1_nuclease"/>
    <property type="match status" value="1"/>
</dbReference>
<accession>A0A654DKX1</accession>
<dbReference type="InterPro" id="IPR003154">
    <property type="entry name" value="S1/P1nuclease"/>
</dbReference>
<evidence type="ECO:0000313" key="8">
    <source>
        <dbReference type="EMBL" id="SPZ95187.1"/>
    </source>
</evidence>
<dbReference type="EMBL" id="CABWMV010000025">
    <property type="protein sequence ID" value="VXD05987.1"/>
    <property type="molecule type" value="Genomic_DNA"/>
</dbReference>
<accession>A0A2X2JLR6</accession>
<evidence type="ECO:0000313" key="11">
    <source>
        <dbReference type="Proteomes" id="UP000432350"/>
    </source>
</evidence>
<evidence type="ECO:0000256" key="2">
    <source>
        <dbReference type="ARBA" id="ARBA00022723"/>
    </source>
</evidence>
<evidence type="ECO:0000313" key="9">
    <source>
        <dbReference type="EMBL" id="VXD05987.1"/>
    </source>
</evidence>
<evidence type="ECO:0000256" key="7">
    <source>
        <dbReference type="SAM" id="SignalP"/>
    </source>
</evidence>
<dbReference type="Gene3D" id="1.10.575.10">
    <property type="entry name" value="P1 Nuclease"/>
    <property type="match status" value="1"/>
</dbReference>
<dbReference type="SUPFAM" id="SSF48537">
    <property type="entry name" value="Phospholipase C/P1 nuclease"/>
    <property type="match status" value="1"/>
</dbReference>
<dbReference type="GO" id="GO:0046872">
    <property type="term" value="F:metal ion binding"/>
    <property type="evidence" value="ECO:0007669"/>
    <property type="project" value="UniProtKB-KW"/>
</dbReference>
<dbReference type="PANTHER" id="PTHR33146:SF26">
    <property type="entry name" value="ENDONUCLEASE 4"/>
    <property type="match status" value="1"/>
</dbReference>
<protein>
    <submittedName>
        <fullName evidence="8">S1/P1 Nuclease</fullName>
    </submittedName>
</protein>
<dbReference type="GO" id="GO:0004519">
    <property type="term" value="F:endonuclease activity"/>
    <property type="evidence" value="ECO:0007669"/>
    <property type="project" value="UniProtKB-KW"/>
</dbReference>
<dbReference type="PANTHER" id="PTHR33146">
    <property type="entry name" value="ENDONUCLEASE 4"/>
    <property type="match status" value="1"/>
</dbReference>
<dbReference type="AlphaFoldDB" id="A0A2X2JLR6"/>
<sequence>MKKMIKGLLAMAMCFQLSSVFAWGTTGHRVVAEIAERHLTKKAKKNIGKIIGKQKLAYWANWGDFIKSDPNPEFKKLGNSHFINLNSNLPWADFQLGLESSADENLYKTALRIEKSFADKTLPMDQQKQNLYFLIHILGDAHQPMHVSRAEDQGGNKIEVSWFGKKSNIHRVWDSDLVDNEKYSYTEFATVLDVNNKKENAQLAAGELSNWLYESNQLAEKIYADVANNANLSYTYVYQNKDIMEQCMLKGGLRLAKVLNRIFG</sequence>
<feature type="chain" id="PRO_5036326695" evidence="7">
    <location>
        <begin position="23"/>
        <end position="264"/>
    </location>
</feature>
<dbReference type="Proteomes" id="UP000432350">
    <property type="component" value="Unassembled WGS sequence"/>
</dbReference>
<gene>
    <name evidence="8" type="ORF">NCTC11343_05824</name>
    <name evidence="9" type="ORF">SPHINGO8BC_60788</name>
</gene>
<evidence type="ECO:0000313" key="10">
    <source>
        <dbReference type="Proteomes" id="UP000251241"/>
    </source>
</evidence>
<keyword evidence="7" id="KW-0732">Signal</keyword>
<evidence type="ECO:0000256" key="5">
    <source>
        <dbReference type="ARBA" id="ARBA00023157"/>
    </source>
</evidence>
<keyword evidence="4" id="KW-0378">Hydrolase</keyword>
<evidence type="ECO:0000256" key="6">
    <source>
        <dbReference type="ARBA" id="ARBA00023180"/>
    </source>
</evidence>
<dbReference type="GO" id="GO:0016788">
    <property type="term" value="F:hydrolase activity, acting on ester bonds"/>
    <property type="evidence" value="ECO:0007669"/>
    <property type="project" value="InterPro"/>
</dbReference>
<reference evidence="9 11" key="2">
    <citation type="submission" date="2019-10" db="EMBL/GenBank/DDBJ databases">
        <authorList>
            <person name="Karimi E."/>
        </authorList>
    </citation>
    <scope>NUCLEOTIDE SEQUENCE [LARGE SCALE GENOMIC DNA]</scope>
    <source>
        <strain evidence="9">Sphingobacterium sp. 8BC</strain>
    </source>
</reference>
<keyword evidence="5" id="KW-1015">Disulfide bond</keyword>
<dbReference type="GO" id="GO:0003676">
    <property type="term" value="F:nucleic acid binding"/>
    <property type="evidence" value="ECO:0007669"/>
    <property type="project" value="InterPro"/>
</dbReference>